<organism evidence="4 5">
    <name type="scientific">Marinibaculum pumilum</name>
    <dbReference type="NCBI Taxonomy" id="1766165"/>
    <lineage>
        <taxon>Bacteria</taxon>
        <taxon>Pseudomonadati</taxon>
        <taxon>Pseudomonadota</taxon>
        <taxon>Alphaproteobacteria</taxon>
        <taxon>Rhodospirillales</taxon>
        <taxon>Rhodospirillaceae</taxon>
        <taxon>Marinibaculum</taxon>
    </lineage>
</organism>
<sequence>MHLLAVQPGRIDDGSEAVDPGQTPGEIVVLSTADSELACLARARADLPADFPAVRLANLLQLRHNLSVDLYVERVVGRARLVCVRLLGGRGYWPYGIDEIAACCRDRGIALALLPGSGGEDADFAAMSTLDGAARARLQAYGDHGGIPNARSFLLYAADLIGRGQDFPDWAEPAPLLSAGLYWPGAERADLAMVTAQWRAGAPTAALLFYRALVQSGGTAPVDAMTAALQAEGLNPLPVFVQSLKDGFAADLLAELFAGHPPDVIVNCTSFAVAVPGAGDAAPPGGADCPVLQAVLAAGDRDGWADGSTGLTARDMAMNVALPEVDGRILSRAIAFKAQERFDAATEWPIVAHVPEPGRVGFVAAQAGRWARLRRTPAAERRLAVVLANYPNRDSRLGNGVGLDTPASAVAVLQALQDAGYAVDGIPADGDALMRGLSAGPTNEAVRDGGAFLPLDDYRAFLDGLPAAVGRAVTARWGAPEADPTVAVRDGAAGFVLPVLAFGRILVGIQPARGRDVDALASYHDLALVPPHAYLAFYAWLRTAFDAHAVIHLGKHGTLEWLPGKALALSASCYPEAALGPLPHLYPFIVNDPGEGSQAKRRSAAVIVDHLTPPLTRAESYGPLKDLEALVDEYYDAAQGDPRRVEVLREEILALMARIGLDRDLDAASLPAAAAAAGDCGDPAERRLQQLDAYLCELKELQIRDGLHVFGRAPEGRQCRDLLVALARLPRGHGRDGQASLLRALAADLGLQGWDPLEADPALPWTGPQPPALAAMSDEPWRIAGDTVERLELLAAALVEGARAPEPGWPGTAAVLAAIDAELRPAVAGCGTAELDGLLRGLDGRFVAPGPSGAPTRGRPEVLPTGRNFYSVDTRSVPTPAAWSLGWASAQLLVEDYLQRHGDWPRRMALTGWGTANMRTGGDDIAQALALMGVRPTWDAAARRVTGFEVLPLSALGRPRVDVTFRVSGFFRDAFPAQIDLLDSAARAVIALDEPAEENPLAAAAADEARALRAAGMEAEKARLQAGWRVFGSAPGSYGAGLQGMIDSGGWADRAELADAYLAGGGFAYGAGREGEAAGERFAARLAGADAVVQNQDNREHDLLDSGEYYEFEGGMAAAVAHLRGTAPELYHNDHAQPGRPRIRRLEDELARVLRGRAANPKWIAGAMRHGYKGAFEMAATVDYLYAFAATTGLVKDHQFDLLFDAYLDDRAVRDFMARSNPAALREMAARFEEAMARGLWRPQSNSARDTLAALAAGAGGRQGEPA</sequence>
<dbReference type="Pfam" id="PF02514">
    <property type="entry name" value="CobN-Mg_chel"/>
    <property type="match status" value="1"/>
</dbReference>
<keyword evidence="5" id="KW-1185">Reference proteome</keyword>
<evidence type="ECO:0000313" key="4">
    <source>
        <dbReference type="EMBL" id="MFC3230735.1"/>
    </source>
</evidence>
<evidence type="ECO:0000256" key="2">
    <source>
        <dbReference type="SAM" id="MobiDB-lite"/>
    </source>
</evidence>
<dbReference type="Proteomes" id="UP001595528">
    <property type="component" value="Unassembled WGS sequence"/>
</dbReference>
<evidence type="ECO:0000256" key="1">
    <source>
        <dbReference type="NCBIfam" id="TIGR02257"/>
    </source>
</evidence>
<dbReference type="PANTHER" id="PTHR44119">
    <property type="entry name" value="MAGNESIUM-CHELATASE SUBUNIT CHLH, CHLOROPLASTIC"/>
    <property type="match status" value="1"/>
</dbReference>
<comment type="caution">
    <text evidence="4">The sequence shown here is derived from an EMBL/GenBank/DDBJ whole genome shotgun (WGS) entry which is preliminary data.</text>
</comment>
<dbReference type="PANTHER" id="PTHR44119:SF4">
    <property type="entry name" value="AEROBIC COBALTOCHELATASE SUBUNIT COBN"/>
    <property type="match status" value="1"/>
</dbReference>
<dbReference type="InterPro" id="IPR011953">
    <property type="entry name" value="Cobalto_CobN"/>
</dbReference>
<proteinExistence type="predicted"/>
<gene>
    <name evidence="4" type="primary">cobN</name>
    <name evidence="4" type="ORF">ACFOGJ_26040</name>
</gene>
<feature type="domain" description="CobN/magnesium chelatase" evidence="3">
    <location>
        <begin position="140"/>
        <end position="1246"/>
    </location>
</feature>
<evidence type="ECO:0000259" key="3">
    <source>
        <dbReference type="Pfam" id="PF02514"/>
    </source>
</evidence>
<dbReference type="GO" id="GO:0051116">
    <property type="term" value="F:cobaltochelatase activity"/>
    <property type="evidence" value="ECO:0007669"/>
    <property type="project" value="UniProtKB-EC"/>
</dbReference>
<dbReference type="InterPro" id="IPR003672">
    <property type="entry name" value="CobN/Mg_chltase"/>
</dbReference>
<name>A0ABV7L8A8_9PROT</name>
<keyword evidence="4" id="KW-0436">Ligase</keyword>
<dbReference type="NCBIfam" id="TIGR02257">
    <property type="entry name" value="cobalto_cobN"/>
    <property type="match status" value="1"/>
</dbReference>
<evidence type="ECO:0000313" key="5">
    <source>
        <dbReference type="Proteomes" id="UP001595528"/>
    </source>
</evidence>
<dbReference type="EMBL" id="JBHRTR010000048">
    <property type="protein sequence ID" value="MFC3230735.1"/>
    <property type="molecule type" value="Genomic_DNA"/>
</dbReference>
<accession>A0ABV7L8A8</accession>
<dbReference type="EC" id="6.6.1.2" evidence="1"/>
<reference evidence="5" key="1">
    <citation type="journal article" date="2019" name="Int. J. Syst. Evol. Microbiol.">
        <title>The Global Catalogue of Microorganisms (GCM) 10K type strain sequencing project: providing services to taxonomists for standard genome sequencing and annotation.</title>
        <authorList>
            <consortium name="The Broad Institute Genomics Platform"/>
            <consortium name="The Broad Institute Genome Sequencing Center for Infectious Disease"/>
            <person name="Wu L."/>
            <person name="Ma J."/>
        </authorList>
    </citation>
    <scope>NUCLEOTIDE SEQUENCE [LARGE SCALE GENOMIC DNA]</scope>
    <source>
        <strain evidence="5">KCTC 42964</strain>
    </source>
</reference>
<feature type="region of interest" description="Disordered" evidence="2">
    <location>
        <begin position="1"/>
        <end position="22"/>
    </location>
</feature>
<dbReference type="RefSeq" id="WP_379906170.1">
    <property type="nucleotide sequence ID" value="NZ_JBHRTR010000048.1"/>
</dbReference>
<protein>
    <recommendedName>
        <fullName evidence="1">Cobaltochelatase subunit CobN</fullName>
        <ecNumber evidence="1">6.6.1.2</ecNumber>
    </recommendedName>
</protein>
<dbReference type="CDD" id="cd10150">
    <property type="entry name" value="CobN_like"/>
    <property type="match status" value="1"/>
</dbReference>